<dbReference type="PROSITE" id="PS51257">
    <property type="entry name" value="PROKAR_LIPOPROTEIN"/>
    <property type="match status" value="1"/>
</dbReference>
<accession>A0A0L8FL10</accession>
<evidence type="ECO:0000313" key="1">
    <source>
        <dbReference type="EMBL" id="KOF64960.1"/>
    </source>
</evidence>
<proteinExistence type="predicted"/>
<name>A0A0L8FL10_OCTBM</name>
<dbReference type="EMBL" id="KQ429904">
    <property type="protein sequence ID" value="KOF64960.1"/>
    <property type="molecule type" value="Genomic_DNA"/>
</dbReference>
<sequence length="77" mass="9108">MHLPEKIFNGSVEHSVYQVVVLSSLLYGCEIWMLQKILFKNLEHFHLRILQSIMSFSRQDQVENLELLDRQSQSGQF</sequence>
<reference evidence="1" key="1">
    <citation type="submission" date="2015-07" db="EMBL/GenBank/DDBJ databases">
        <title>MeaNS - Measles Nucleotide Surveillance Program.</title>
        <authorList>
            <person name="Tran T."/>
            <person name="Druce J."/>
        </authorList>
    </citation>
    <scope>NUCLEOTIDE SEQUENCE</scope>
    <source>
        <strain evidence="1">UCB-OBI-ISO-001</strain>
        <tissue evidence="1">Gonad</tissue>
    </source>
</reference>
<organism evidence="1">
    <name type="scientific">Octopus bimaculoides</name>
    <name type="common">California two-spotted octopus</name>
    <dbReference type="NCBI Taxonomy" id="37653"/>
    <lineage>
        <taxon>Eukaryota</taxon>
        <taxon>Metazoa</taxon>
        <taxon>Spiralia</taxon>
        <taxon>Lophotrochozoa</taxon>
        <taxon>Mollusca</taxon>
        <taxon>Cephalopoda</taxon>
        <taxon>Coleoidea</taxon>
        <taxon>Octopodiformes</taxon>
        <taxon>Octopoda</taxon>
        <taxon>Incirrata</taxon>
        <taxon>Octopodidae</taxon>
        <taxon>Octopus</taxon>
    </lineage>
</organism>
<gene>
    <name evidence="1" type="ORF">OCBIM_22016512mg</name>
</gene>
<dbReference type="AlphaFoldDB" id="A0A0L8FL10"/>
<protein>
    <submittedName>
        <fullName evidence="1">Uncharacterized protein</fullName>
    </submittedName>
</protein>